<evidence type="ECO:0000256" key="1">
    <source>
        <dbReference type="SAM" id="SignalP"/>
    </source>
</evidence>
<dbReference type="EMBL" id="JBEWZF010000002">
    <property type="protein sequence ID" value="MFL0298452.1"/>
    <property type="molecule type" value="Genomic_DNA"/>
</dbReference>
<proteinExistence type="predicted"/>
<feature type="chain" id="PRO_5046127802" evidence="1">
    <location>
        <begin position="20"/>
        <end position="733"/>
    </location>
</feature>
<feature type="signal peptide" evidence="1">
    <location>
        <begin position="1"/>
        <end position="19"/>
    </location>
</feature>
<reference evidence="2 3" key="1">
    <citation type="submission" date="2024-07" db="EMBL/GenBank/DDBJ databases">
        <authorList>
            <person name="Pitt A."/>
            <person name="Hahn M.W."/>
        </authorList>
    </citation>
    <scope>NUCLEOTIDE SEQUENCE [LARGE SCALE GENOMIC DNA]</scope>
    <source>
        <strain evidence="2 3">2-BAHN-186B</strain>
    </source>
</reference>
<dbReference type="RefSeq" id="WP_406800280.1">
    <property type="nucleotide sequence ID" value="NZ_JBEWZF010000002.1"/>
</dbReference>
<keyword evidence="3" id="KW-1185">Reference proteome</keyword>
<accession>A0ABW8TZX4</accession>
<gene>
    <name evidence="2" type="ORF">AAE961_06185</name>
</gene>
<name>A0ABW8TZX4_9BACT</name>
<evidence type="ECO:0000313" key="2">
    <source>
        <dbReference type="EMBL" id="MFL0298452.1"/>
    </source>
</evidence>
<dbReference type="Proteomes" id="UP001623553">
    <property type="component" value="Unassembled WGS sequence"/>
</dbReference>
<keyword evidence="1" id="KW-0732">Signal</keyword>
<comment type="caution">
    <text evidence="2">The sequence shown here is derived from an EMBL/GenBank/DDBJ whole genome shotgun (WGS) entry which is preliminary data.</text>
</comment>
<evidence type="ECO:0000313" key="3">
    <source>
        <dbReference type="Proteomes" id="UP001623553"/>
    </source>
</evidence>
<sequence>MKNYFILAALLCVFHSAHAQSPLKTINYQALIVDPAAIELPGNAVQAQLYLNKEVWVKFGIYAGTTLQFEELHKTKTDGYGLINLEIGAGENTVAAGTFGSINWGTSLMKLMTQVSFNQGAKYTEVSNRGLNYLPYAHFSEEAGRLSKTLLLTSGGTGATSAPAARANLGLGNVDNTADVDKPVSGLVLAELNNKESLFNKSTSILADSASSEKYPSVKAIKAYVDKRTANSGVTNQASSANLAAKATTLETPRTINGVPFDGSSNISIPIDAEVLTGIIPITKGGTGAISAVEARTNLGLKIGMDVQAPLVAGVDYSRPLIAGTDYQRPLIAGTDYQRPLLAGVDFQIPLRPGIDVQVPLVAGTDYQSPLIAGTDYQVPLVAGTDYQAPLIAGTDYQAPLTAGSGIILSGNTLAVSGLTTANLSATASITNGQLANSQLTLGSTIASLGGTYTNLTGFASITSSNFVGDLTGNASTAATALTANTASTAISATFATTATTATTALTANTATTLTTPQTIFGFPFDGSASISGILSPTYGGTGVNNGNKSITLGGDLITSGNYSTTIITTGNTTISLPTSGTLATLAGTETLTNKTFVNSSLTGALTLGGTTFPSSSGATGQVLSLTSAGVASWTSILKDGFDETASNGSAGTMTTTTAGQTNFTLTQVPHSTSRLKMYINGILISQNAYAYKTSSSFASDATVPTPYLAYINAKNGTYLIAVGDRVQFVYTY</sequence>
<protein>
    <submittedName>
        <fullName evidence="2">Uncharacterized protein</fullName>
    </submittedName>
</protein>
<organism evidence="2 3">
    <name type="scientific">Aquirufa novilacunae</name>
    <dbReference type="NCBI Taxonomy" id="3139305"/>
    <lineage>
        <taxon>Bacteria</taxon>
        <taxon>Pseudomonadati</taxon>
        <taxon>Bacteroidota</taxon>
        <taxon>Cytophagia</taxon>
        <taxon>Cytophagales</taxon>
        <taxon>Flectobacillaceae</taxon>
        <taxon>Aquirufa</taxon>
    </lineage>
</organism>